<dbReference type="PANTHER" id="PTHR43441:SF2">
    <property type="entry name" value="FAMILY ACETYLTRANSFERASE, PUTATIVE (AFU_ORTHOLOGUE AFUA_7G00850)-RELATED"/>
    <property type="match status" value="1"/>
</dbReference>
<keyword evidence="2" id="KW-0808">Transferase</keyword>
<evidence type="ECO:0000313" key="2">
    <source>
        <dbReference type="EMBL" id="ALL13465.1"/>
    </source>
</evidence>
<gene>
    <name evidence="2" type="ORF">AQ619_08945</name>
</gene>
<dbReference type="Pfam" id="PF13302">
    <property type="entry name" value="Acetyltransf_3"/>
    <property type="match status" value="1"/>
</dbReference>
<proteinExistence type="predicted"/>
<dbReference type="Gene3D" id="3.40.630.30">
    <property type="match status" value="1"/>
</dbReference>
<name>A0A0P0NZ96_9CAUL</name>
<dbReference type="RefSeq" id="WP_062146491.1">
    <property type="nucleotide sequence ID" value="NZ_CP013002.1"/>
</dbReference>
<dbReference type="InterPro" id="IPR000182">
    <property type="entry name" value="GNAT_dom"/>
</dbReference>
<protein>
    <submittedName>
        <fullName evidence="2">Acetyltransferase</fullName>
    </submittedName>
</protein>
<dbReference type="AlphaFoldDB" id="A0A0P0NZ96"/>
<dbReference type="KEGG" id="chq:AQ619_08945"/>
<dbReference type="OrthoDB" id="5295305at2"/>
<sequence>MILETERLTLAPLVETDAPHVYPFLSDPEVMAHWDQAPIEDPDEVAACVAAQVAEMDQGKAHYWAVRLSGTGDFLGSCELVDIDPRHHRAELRFMIAREAWGHGYGLEAVRALLAHAASIGLKRLIARTHVGDLRAERLLERLGFEAEGYLKGHVHRDGERRDCRLFGLLL</sequence>
<dbReference type="GO" id="GO:0008999">
    <property type="term" value="F:protein-N-terminal-alanine acetyltransferase activity"/>
    <property type="evidence" value="ECO:0007669"/>
    <property type="project" value="TreeGrafter"/>
</dbReference>
<dbReference type="SUPFAM" id="SSF55729">
    <property type="entry name" value="Acyl-CoA N-acyltransferases (Nat)"/>
    <property type="match status" value="1"/>
</dbReference>
<dbReference type="GO" id="GO:0005737">
    <property type="term" value="C:cytoplasm"/>
    <property type="evidence" value="ECO:0007669"/>
    <property type="project" value="TreeGrafter"/>
</dbReference>
<evidence type="ECO:0000313" key="3">
    <source>
        <dbReference type="Proteomes" id="UP000056905"/>
    </source>
</evidence>
<dbReference type="GO" id="GO:1990189">
    <property type="term" value="F:protein N-terminal-serine acetyltransferase activity"/>
    <property type="evidence" value="ECO:0007669"/>
    <property type="project" value="TreeGrafter"/>
</dbReference>
<feature type="domain" description="N-acetyltransferase" evidence="1">
    <location>
        <begin position="8"/>
        <end position="171"/>
    </location>
</feature>
<dbReference type="InterPro" id="IPR016181">
    <property type="entry name" value="Acyl_CoA_acyltransferase"/>
</dbReference>
<dbReference type="PANTHER" id="PTHR43441">
    <property type="entry name" value="RIBOSOMAL-PROTEIN-SERINE ACETYLTRANSFERASE"/>
    <property type="match status" value="1"/>
</dbReference>
<evidence type="ECO:0000259" key="1">
    <source>
        <dbReference type="PROSITE" id="PS51186"/>
    </source>
</evidence>
<dbReference type="PROSITE" id="PS51186">
    <property type="entry name" value="GNAT"/>
    <property type="match status" value="1"/>
</dbReference>
<keyword evidence="3" id="KW-1185">Reference proteome</keyword>
<dbReference type="STRING" id="69395.AQ619_08945"/>
<dbReference type="InterPro" id="IPR051908">
    <property type="entry name" value="Ribosomal_N-acetyltransferase"/>
</dbReference>
<organism evidence="2 3">
    <name type="scientific">Caulobacter henricii</name>
    <dbReference type="NCBI Taxonomy" id="69395"/>
    <lineage>
        <taxon>Bacteria</taxon>
        <taxon>Pseudomonadati</taxon>
        <taxon>Pseudomonadota</taxon>
        <taxon>Alphaproteobacteria</taxon>
        <taxon>Caulobacterales</taxon>
        <taxon>Caulobacteraceae</taxon>
        <taxon>Caulobacter</taxon>
    </lineage>
</organism>
<dbReference type="Proteomes" id="UP000056905">
    <property type="component" value="Chromosome"/>
</dbReference>
<dbReference type="EMBL" id="CP013002">
    <property type="protein sequence ID" value="ALL13465.1"/>
    <property type="molecule type" value="Genomic_DNA"/>
</dbReference>
<accession>A0A0P0NZ96</accession>
<reference evidence="2 3" key="1">
    <citation type="submission" date="2015-10" db="EMBL/GenBank/DDBJ databases">
        <title>Conservation of the essential genome among Caulobacter and Brevundimonas species.</title>
        <authorList>
            <person name="Scott D."/>
            <person name="Ely B."/>
        </authorList>
    </citation>
    <scope>NUCLEOTIDE SEQUENCE [LARGE SCALE GENOMIC DNA]</scope>
    <source>
        <strain evidence="2 3">CB4</strain>
    </source>
</reference>